<dbReference type="OrthoDB" id="190271at2157"/>
<comment type="caution">
    <text evidence="2">The sequence shown here is derived from an EMBL/GenBank/DDBJ whole genome shotgun (WGS) entry which is preliminary data.</text>
</comment>
<dbReference type="InterPro" id="IPR029062">
    <property type="entry name" value="Class_I_gatase-like"/>
</dbReference>
<organism evidence="2 3">
    <name type="scientific">Haloarcula mannanilytica</name>
    <dbReference type="NCBI Taxonomy" id="2509225"/>
    <lineage>
        <taxon>Archaea</taxon>
        <taxon>Methanobacteriati</taxon>
        <taxon>Methanobacteriota</taxon>
        <taxon>Stenosarchaea group</taxon>
        <taxon>Halobacteria</taxon>
        <taxon>Halobacteriales</taxon>
        <taxon>Haloarculaceae</taxon>
        <taxon>Haloarcula</taxon>
    </lineage>
</organism>
<name>A0A4C2EQ49_9EURY</name>
<gene>
    <name evidence="2" type="ORF">Harman_26580</name>
</gene>
<evidence type="ECO:0000259" key="1">
    <source>
        <dbReference type="Pfam" id="PF06283"/>
    </source>
</evidence>
<dbReference type="RefSeq" id="WP_137684289.1">
    <property type="nucleotide sequence ID" value="NZ_BIXZ01000004.1"/>
</dbReference>
<dbReference type="PIRSF" id="PIRSF030013">
    <property type="entry name" value="ThuA"/>
    <property type="match status" value="1"/>
</dbReference>
<proteinExistence type="predicted"/>
<dbReference type="Gene3D" id="3.40.50.880">
    <property type="match status" value="1"/>
</dbReference>
<dbReference type="Proteomes" id="UP000304382">
    <property type="component" value="Unassembled WGS sequence"/>
</dbReference>
<accession>A0A4C2EQ49</accession>
<dbReference type="Pfam" id="PF06283">
    <property type="entry name" value="ThuA"/>
    <property type="match status" value="1"/>
</dbReference>
<dbReference type="InterPro" id="IPR009381">
    <property type="entry name" value="Trehalose_catabolism_ThuA_prok"/>
</dbReference>
<feature type="domain" description="ThuA-like" evidence="1">
    <location>
        <begin position="25"/>
        <end position="218"/>
    </location>
</feature>
<sequence>MVAVTVWNENQHERATGPANAMYPDGIHTALAEMLVSHGHTVQTATLDEPEHGLTADVLAETDVLLWWGDVAHDAVTDTVAARVEQAVRGGMGFIPLHSSYESKPFESLMGTSGVLRWREEGERERVWVVEADHPITDGLPEEFELERAEIYGQGFDLPQPDTLVTVSWCDDGTVFPSGCCYHPGDGRVFYFQPGHETFPVYHHPAVQQLLHNAVEWAAPTCRTERSRGAQL</sequence>
<evidence type="ECO:0000313" key="2">
    <source>
        <dbReference type="EMBL" id="GCF14723.1"/>
    </source>
</evidence>
<keyword evidence="3" id="KW-1185">Reference proteome</keyword>
<evidence type="ECO:0000313" key="3">
    <source>
        <dbReference type="Proteomes" id="UP000304382"/>
    </source>
</evidence>
<protein>
    <submittedName>
        <fullName evidence="2">Trehalose utilization protein ThuA</fullName>
    </submittedName>
</protein>
<dbReference type="InterPro" id="IPR029010">
    <property type="entry name" value="ThuA-like"/>
</dbReference>
<dbReference type="EMBL" id="BIXZ01000004">
    <property type="protein sequence ID" value="GCF14723.1"/>
    <property type="molecule type" value="Genomic_DNA"/>
</dbReference>
<dbReference type="SUPFAM" id="SSF52317">
    <property type="entry name" value="Class I glutamine amidotransferase-like"/>
    <property type="match status" value="1"/>
</dbReference>
<reference evidence="2 3" key="1">
    <citation type="submission" date="2019-02" db="EMBL/GenBank/DDBJ databases">
        <title>Haloarcula mannanilyticum sp. nov., a mannan degrading haloarchaeon isolated from commercial salt.</title>
        <authorList>
            <person name="Enomoto S."/>
            <person name="Shimane Y."/>
            <person name="Kamekura M."/>
            <person name="Ito T."/>
            <person name="Moriya O."/>
            <person name="Ihara K."/>
            <person name="Takahashi-Ando N."/>
            <person name="Fukushima Y."/>
            <person name="Yoshida Y."/>
            <person name="Usama R."/>
            <person name="Takai K."/>
            <person name="Minegishi H."/>
        </authorList>
    </citation>
    <scope>NUCLEOTIDE SEQUENCE [LARGE SCALE GENOMIC DNA]</scope>
    <source>
        <strain evidence="2 3">MD130-1</strain>
    </source>
</reference>
<dbReference type="AlphaFoldDB" id="A0A4C2EQ49"/>